<organism evidence="3 4">
    <name type="scientific">Anaeromyxobacter paludicola</name>
    <dbReference type="NCBI Taxonomy" id="2918171"/>
    <lineage>
        <taxon>Bacteria</taxon>
        <taxon>Pseudomonadati</taxon>
        <taxon>Myxococcota</taxon>
        <taxon>Myxococcia</taxon>
        <taxon>Myxococcales</taxon>
        <taxon>Cystobacterineae</taxon>
        <taxon>Anaeromyxobacteraceae</taxon>
        <taxon>Anaeromyxobacter</taxon>
    </lineage>
</organism>
<dbReference type="RefSeq" id="WP_248342578.1">
    <property type="nucleotide sequence ID" value="NZ_AP025592.1"/>
</dbReference>
<keyword evidence="2" id="KW-0732">Signal</keyword>
<keyword evidence="4" id="KW-1185">Reference proteome</keyword>
<dbReference type="Proteomes" id="UP001162734">
    <property type="component" value="Chromosome"/>
</dbReference>
<proteinExistence type="predicted"/>
<evidence type="ECO:0000256" key="1">
    <source>
        <dbReference type="SAM" id="MobiDB-lite"/>
    </source>
</evidence>
<evidence type="ECO:0008006" key="5">
    <source>
        <dbReference type="Google" id="ProtNLM"/>
    </source>
</evidence>
<protein>
    <recommendedName>
        <fullName evidence="5">Lipoprotein</fullName>
    </recommendedName>
</protein>
<dbReference type="EMBL" id="AP025592">
    <property type="protein sequence ID" value="BDG10185.1"/>
    <property type="molecule type" value="Genomic_DNA"/>
</dbReference>
<sequence length="839" mass="88063">MTTRRSTAGCLAAALLAAGCGGSSGAKTPGGTPGGGTGGTAGIALPREISALPTRTATGSASASRLALAAQPLDASTDYGAARTVKSVDEPALSQFDILNTIFNALGQTHYADAENVGSGPYGAMVSWVEDHGDSQQKQVNPWVVDSSLTTEGGKPVNVVRIWMKQQMGDGLLHLIKVGLRIYEAPTQRADGSYADYGVWTLDAKFDDTGTRYFAASAARDATGGSVVMLHEVEATGKETRGVLHKSDAAGYGQVVYPDYSSCNSPDCTPTPVAVAYVYDADHVALKQGATVVFKDRTNVVDLVNRYGLYDAASGADVARTHAFGFPVQFTDASGNPQYGYYGAWQGRHQLWANGAAVPAGTVVTRQDRASGQPVQQFTVSPVFTGTLVKRTLVAADVQDVKDLVVETWVNLSQNLRFDGTQWQSCVNPDYSVQPPACGAGSGPFTDFQSLVVSPGDTRRMVNVSYFDQAAMQPRNLVYDPAGPSGAGFYYATGGMGAPAVSTGVAFTPTAGAQLWVNVSGSIYISFDGTSWVQKTLVSFDPSTYTPTFAPAATGDHPYVLELGREYYINNPGANYVVKRTAAATYDVRIELQSVANPVNAATFVPAGTTFQQQMGGTSGSTFQFVTDAASPSFMKLVYLTVGQADATAGAKAGDVVKTGQWGLAALQGGQPTGVQYNWEYPNPNDGGNGPQGQQFLLAAGGAYQLLDDPLRFTGVALANHAGVTKTYALQFDGSWVNGLPDVYQDLRKDGFLLTPELAGKVVVIPDGTQVTDAADATRKYVFKPLQVREYLAVISDPGNLDLSAALGLDLSAVPGFVDAGLGALPDVAVKYSEGAKVQ</sequence>
<evidence type="ECO:0000313" key="4">
    <source>
        <dbReference type="Proteomes" id="UP001162734"/>
    </source>
</evidence>
<gene>
    <name evidence="3" type="ORF">AMPC_32980</name>
</gene>
<name>A0ABN6NDR8_9BACT</name>
<dbReference type="PROSITE" id="PS51257">
    <property type="entry name" value="PROKAR_LIPOPROTEIN"/>
    <property type="match status" value="1"/>
</dbReference>
<evidence type="ECO:0000256" key="2">
    <source>
        <dbReference type="SAM" id="SignalP"/>
    </source>
</evidence>
<feature type="chain" id="PRO_5046258289" description="Lipoprotein" evidence="2">
    <location>
        <begin position="27"/>
        <end position="839"/>
    </location>
</feature>
<accession>A0ABN6NDR8</accession>
<feature type="compositionally biased region" description="Gly residues" evidence="1">
    <location>
        <begin position="31"/>
        <end position="41"/>
    </location>
</feature>
<reference evidence="4" key="1">
    <citation type="journal article" date="2022" name="Int. J. Syst. Evol. Microbiol.">
        <title>Anaeromyxobacter oryzae sp. nov., Anaeromyxobacter diazotrophicus sp. nov. and Anaeromyxobacter paludicola sp. nov., isolated from paddy soils.</title>
        <authorList>
            <person name="Itoh H."/>
            <person name="Xu Z."/>
            <person name="Mise K."/>
            <person name="Masuda Y."/>
            <person name="Ushijima N."/>
            <person name="Hayakawa C."/>
            <person name="Shiratori Y."/>
            <person name="Senoo K."/>
        </authorList>
    </citation>
    <scope>NUCLEOTIDE SEQUENCE [LARGE SCALE GENOMIC DNA]</scope>
    <source>
        <strain evidence="4">Red630</strain>
    </source>
</reference>
<evidence type="ECO:0000313" key="3">
    <source>
        <dbReference type="EMBL" id="BDG10185.1"/>
    </source>
</evidence>
<feature type="signal peptide" evidence="2">
    <location>
        <begin position="1"/>
        <end position="26"/>
    </location>
</feature>
<feature type="region of interest" description="Disordered" evidence="1">
    <location>
        <begin position="24"/>
        <end position="43"/>
    </location>
</feature>